<gene>
    <name evidence="1" type="ORF">UFOPK3773_02249</name>
</gene>
<dbReference type="SFLD" id="SFLDG01129">
    <property type="entry name" value="C1.5:_HAD__Beta-PGM__Phosphata"/>
    <property type="match status" value="1"/>
</dbReference>
<dbReference type="SUPFAM" id="SSF56784">
    <property type="entry name" value="HAD-like"/>
    <property type="match status" value="1"/>
</dbReference>
<dbReference type="GO" id="GO:0005829">
    <property type="term" value="C:cytosol"/>
    <property type="evidence" value="ECO:0007669"/>
    <property type="project" value="TreeGrafter"/>
</dbReference>
<sequence length="230" mass="24661">MSAELERDGAQDVKAVLFDWDGTLIDSGAILITCWHRMSEQVLGYRFPVEEADRRKFLAMRGADSFPLLSDDPSVLAAMDQSFTDAYLELAAVHVRAFDHATELLEALRARGIRTGVVTSKTQLRFNRDAEITGLDDLLDVVVTGDDVTQAKPHPEGVLAALATLGVEPEHAWFVGDGPVDVRAGLAAGVTAVAITHGLHSADELHPASPLHMVASLEELAALVAAQTSD</sequence>
<reference evidence="1" key="1">
    <citation type="submission" date="2020-05" db="EMBL/GenBank/DDBJ databases">
        <authorList>
            <person name="Chiriac C."/>
            <person name="Salcher M."/>
            <person name="Ghai R."/>
            <person name="Kavagutti S V."/>
        </authorList>
    </citation>
    <scope>NUCLEOTIDE SEQUENCE</scope>
</reference>
<dbReference type="InterPro" id="IPR023198">
    <property type="entry name" value="PGP-like_dom2"/>
</dbReference>
<dbReference type="Pfam" id="PF13419">
    <property type="entry name" value="HAD_2"/>
    <property type="match status" value="1"/>
</dbReference>
<dbReference type="InterPro" id="IPR036412">
    <property type="entry name" value="HAD-like_sf"/>
</dbReference>
<name>A0A6J7L8K7_9ZZZZ</name>
<dbReference type="InterPro" id="IPR023214">
    <property type="entry name" value="HAD_sf"/>
</dbReference>
<dbReference type="SFLD" id="SFLDS00003">
    <property type="entry name" value="Haloacid_Dehalogenase"/>
    <property type="match status" value="1"/>
</dbReference>
<dbReference type="InterPro" id="IPR006439">
    <property type="entry name" value="HAD-SF_hydro_IA"/>
</dbReference>
<dbReference type="Gene3D" id="3.40.50.1000">
    <property type="entry name" value="HAD superfamily/HAD-like"/>
    <property type="match status" value="1"/>
</dbReference>
<dbReference type="NCBIfam" id="TIGR01549">
    <property type="entry name" value="HAD-SF-IA-v1"/>
    <property type="match status" value="1"/>
</dbReference>
<dbReference type="EMBL" id="CAFBNF010000365">
    <property type="protein sequence ID" value="CAB4964367.1"/>
    <property type="molecule type" value="Genomic_DNA"/>
</dbReference>
<dbReference type="SFLD" id="SFLDG01135">
    <property type="entry name" value="C1.5.6:_HAD__Beta-PGM__Phospha"/>
    <property type="match status" value="1"/>
</dbReference>
<organism evidence="1">
    <name type="scientific">freshwater metagenome</name>
    <dbReference type="NCBI Taxonomy" id="449393"/>
    <lineage>
        <taxon>unclassified sequences</taxon>
        <taxon>metagenomes</taxon>
        <taxon>ecological metagenomes</taxon>
    </lineage>
</organism>
<evidence type="ECO:0000313" key="1">
    <source>
        <dbReference type="EMBL" id="CAB4964367.1"/>
    </source>
</evidence>
<dbReference type="InterPro" id="IPR041492">
    <property type="entry name" value="HAD_2"/>
</dbReference>
<dbReference type="GO" id="GO:0008967">
    <property type="term" value="F:phosphoglycolate phosphatase activity"/>
    <property type="evidence" value="ECO:0007669"/>
    <property type="project" value="TreeGrafter"/>
</dbReference>
<dbReference type="GO" id="GO:0006281">
    <property type="term" value="P:DNA repair"/>
    <property type="evidence" value="ECO:0007669"/>
    <property type="project" value="TreeGrafter"/>
</dbReference>
<accession>A0A6J7L8K7</accession>
<proteinExistence type="predicted"/>
<dbReference type="AlphaFoldDB" id="A0A6J7L8K7"/>
<dbReference type="InterPro" id="IPR050155">
    <property type="entry name" value="HAD-like_hydrolase_sf"/>
</dbReference>
<dbReference type="PANTHER" id="PTHR43434">
    <property type="entry name" value="PHOSPHOGLYCOLATE PHOSPHATASE"/>
    <property type="match status" value="1"/>
</dbReference>
<protein>
    <submittedName>
        <fullName evidence="1">Unannotated protein</fullName>
    </submittedName>
</protein>
<dbReference type="Gene3D" id="1.10.150.240">
    <property type="entry name" value="Putative phosphatase, domain 2"/>
    <property type="match status" value="1"/>
</dbReference>
<dbReference type="NCBIfam" id="TIGR01509">
    <property type="entry name" value="HAD-SF-IA-v3"/>
    <property type="match status" value="1"/>
</dbReference>
<dbReference type="PANTHER" id="PTHR43434:SF1">
    <property type="entry name" value="PHOSPHOGLYCOLATE PHOSPHATASE"/>
    <property type="match status" value="1"/>
</dbReference>